<feature type="transmembrane region" description="Helical" evidence="6">
    <location>
        <begin position="247"/>
        <end position="266"/>
    </location>
</feature>
<protein>
    <recommendedName>
        <fullName evidence="9">O-antigen/teichoic acid export membrane protein</fullName>
    </recommendedName>
</protein>
<keyword evidence="3 6" id="KW-0812">Transmembrane</keyword>
<proteinExistence type="predicted"/>
<keyword evidence="5 6" id="KW-0472">Membrane</keyword>
<comment type="caution">
    <text evidence="7">The sequence shown here is derived from an EMBL/GenBank/DDBJ whole genome shotgun (WGS) entry which is preliminary data.</text>
</comment>
<dbReference type="EMBL" id="JAGSOV010000006">
    <property type="protein sequence ID" value="MCO1653733.1"/>
    <property type="molecule type" value="Genomic_DNA"/>
</dbReference>
<evidence type="ECO:0000256" key="1">
    <source>
        <dbReference type="ARBA" id="ARBA00004651"/>
    </source>
</evidence>
<comment type="subcellular location">
    <subcellularLocation>
        <location evidence="1">Cell membrane</location>
        <topology evidence="1">Multi-pass membrane protein</topology>
    </subcellularLocation>
</comment>
<sequence length="442" mass="46666">MSAGPRTAGETGRALRRELGVPLYLNAYALMLNTVVNSGFGLLYWIVAAHAFSPAEVGRGSALVSLMLMVSVLTQVNFGQALIRFLPRSGAGARGLLLAAYGISAGVAVLGAGGVMAYCHLALDPGDPLHVSLPFACWFVASTALWSVFNLQDSALTGLRAAVWLPLENGVYGLVKLGLLVLVAQTSLAEGVFTSWTLPVVALLVPVNLLIFRRVLPRHLRDAAPQDRTPSRPVLVRYMAGDYTGQVFTQLSSSFLPVLVVVLLGAEQGAYFLPAQTVFVAMTMLSLGITSSLVVEAAKDEARAAHYARAVLRRIGVTVLPAAALVALLAPLLLALFGPQYRANATLLLQLLMVSTFPRVVVSLYITMSRLHNRTAALAVLQFVQAVGMIGGTVLLCGPLGLDAMGWSALGVELLLAVAVGPRVVAWLRSDRGDRAVPAPVG</sequence>
<feature type="transmembrane region" description="Helical" evidence="6">
    <location>
        <begin position="272"/>
        <end position="295"/>
    </location>
</feature>
<feature type="transmembrane region" description="Helical" evidence="6">
    <location>
        <begin position="315"/>
        <end position="337"/>
    </location>
</feature>
<feature type="transmembrane region" description="Helical" evidence="6">
    <location>
        <begin position="66"/>
        <end position="86"/>
    </location>
</feature>
<evidence type="ECO:0000256" key="5">
    <source>
        <dbReference type="ARBA" id="ARBA00023136"/>
    </source>
</evidence>
<feature type="transmembrane region" description="Helical" evidence="6">
    <location>
        <begin position="161"/>
        <end position="184"/>
    </location>
</feature>
<reference evidence="7" key="1">
    <citation type="submission" date="2021-04" db="EMBL/GenBank/DDBJ databases">
        <title>Pseudonocardia sp. nov., isolated from sandy soil of mangrove forest.</title>
        <authorList>
            <person name="Zan Z."/>
            <person name="Huang R."/>
            <person name="Liu W."/>
        </authorList>
    </citation>
    <scope>NUCLEOTIDE SEQUENCE</scope>
    <source>
        <strain evidence="7">S2-4</strain>
    </source>
</reference>
<feature type="transmembrane region" description="Helical" evidence="6">
    <location>
        <begin position="343"/>
        <end position="366"/>
    </location>
</feature>
<keyword evidence="2" id="KW-1003">Cell membrane</keyword>
<evidence type="ECO:0000256" key="2">
    <source>
        <dbReference type="ARBA" id="ARBA00022475"/>
    </source>
</evidence>
<evidence type="ECO:0000256" key="6">
    <source>
        <dbReference type="SAM" id="Phobius"/>
    </source>
</evidence>
<feature type="transmembrane region" description="Helical" evidence="6">
    <location>
        <begin position="23"/>
        <end position="46"/>
    </location>
</feature>
<dbReference type="PANTHER" id="PTHR30250:SF11">
    <property type="entry name" value="O-ANTIGEN TRANSPORTER-RELATED"/>
    <property type="match status" value="1"/>
</dbReference>
<dbReference type="PANTHER" id="PTHR30250">
    <property type="entry name" value="PST FAMILY PREDICTED COLANIC ACID TRANSPORTER"/>
    <property type="match status" value="1"/>
</dbReference>
<evidence type="ECO:0008006" key="9">
    <source>
        <dbReference type="Google" id="ProtNLM"/>
    </source>
</evidence>
<organism evidence="7 8">
    <name type="scientific">Pseudonocardia humida</name>
    <dbReference type="NCBI Taxonomy" id="2800819"/>
    <lineage>
        <taxon>Bacteria</taxon>
        <taxon>Bacillati</taxon>
        <taxon>Actinomycetota</taxon>
        <taxon>Actinomycetes</taxon>
        <taxon>Pseudonocardiales</taxon>
        <taxon>Pseudonocardiaceae</taxon>
        <taxon>Pseudonocardia</taxon>
    </lineage>
</organism>
<dbReference type="RefSeq" id="WP_252435320.1">
    <property type="nucleotide sequence ID" value="NZ_JAGSOV010000006.1"/>
</dbReference>
<evidence type="ECO:0000313" key="7">
    <source>
        <dbReference type="EMBL" id="MCO1653733.1"/>
    </source>
</evidence>
<gene>
    <name evidence="7" type="ORF">KDL28_01555</name>
</gene>
<feature type="transmembrane region" description="Helical" evidence="6">
    <location>
        <begin position="378"/>
        <end position="401"/>
    </location>
</feature>
<name>A0ABT0ZSR6_9PSEU</name>
<feature type="transmembrane region" description="Helical" evidence="6">
    <location>
        <begin position="98"/>
        <end position="123"/>
    </location>
</feature>
<accession>A0ABT0ZSR6</accession>
<dbReference type="InterPro" id="IPR050833">
    <property type="entry name" value="Poly_Biosynth_Transport"/>
</dbReference>
<evidence type="ECO:0000313" key="8">
    <source>
        <dbReference type="Proteomes" id="UP001165283"/>
    </source>
</evidence>
<evidence type="ECO:0000256" key="3">
    <source>
        <dbReference type="ARBA" id="ARBA00022692"/>
    </source>
</evidence>
<feature type="transmembrane region" description="Helical" evidence="6">
    <location>
        <begin position="196"/>
        <end position="212"/>
    </location>
</feature>
<keyword evidence="8" id="KW-1185">Reference proteome</keyword>
<keyword evidence="4 6" id="KW-1133">Transmembrane helix</keyword>
<feature type="transmembrane region" description="Helical" evidence="6">
    <location>
        <begin position="407"/>
        <end position="428"/>
    </location>
</feature>
<evidence type="ECO:0000256" key="4">
    <source>
        <dbReference type="ARBA" id="ARBA00022989"/>
    </source>
</evidence>
<dbReference type="Proteomes" id="UP001165283">
    <property type="component" value="Unassembled WGS sequence"/>
</dbReference>
<feature type="transmembrane region" description="Helical" evidence="6">
    <location>
        <begin position="129"/>
        <end position="149"/>
    </location>
</feature>